<comment type="caution">
    <text evidence="1">The sequence shown here is derived from an EMBL/GenBank/DDBJ whole genome shotgun (WGS) entry which is preliminary data.</text>
</comment>
<sequence>MLEQRVVRRYENRSYSDMCRPPWLYRETSHSFLNWITTNGRSCILRGYVFLPLPLVITL</sequence>
<name>A0A117NII5_PICGL</name>
<protein>
    <submittedName>
        <fullName evidence="1">Uncharacterized protein</fullName>
    </submittedName>
</protein>
<proteinExistence type="predicted"/>
<geneLocation type="mitochondrion" evidence="1"/>
<organism evidence="1">
    <name type="scientific">Picea glauca</name>
    <name type="common">White spruce</name>
    <name type="synonym">Pinus glauca</name>
    <dbReference type="NCBI Taxonomy" id="3330"/>
    <lineage>
        <taxon>Eukaryota</taxon>
        <taxon>Viridiplantae</taxon>
        <taxon>Streptophyta</taxon>
        <taxon>Embryophyta</taxon>
        <taxon>Tracheophyta</taxon>
        <taxon>Spermatophyta</taxon>
        <taxon>Pinopsida</taxon>
        <taxon>Pinidae</taxon>
        <taxon>Conifers I</taxon>
        <taxon>Pinales</taxon>
        <taxon>Pinaceae</taxon>
        <taxon>Picea</taxon>
    </lineage>
</organism>
<dbReference type="EMBL" id="LKAM01000002">
    <property type="protein sequence ID" value="KUM50032.1"/>
    <property type="molecule type" value="Genomic_DNA"/>
</dbReference>
<accession>A0A117NII5</accession>
<reference evidence="1" key="1">
    <citation type="journal article" date="2015" name="Genome Biol. Evol.">
        <title>Organellar Genomes of White Spruce (Picea glauca): Assembly and Annotation.</title>
        <authorList>
            <person name="Jackman S.D."/>
            <person name="Warren R.L."/>
            <person name="Gibb E.A."/>
            <person name="Vandervalk B.P."/>
            <person name="Mohamadi H."/>
            <person name="Chu J."/>
            <person name="Raymond A."/>
            <person name="Pleasance S."/>
            <person name="Coope R."/>
            <person name="Wildung M.R."/>
            <person name="Ritland C.E."/>
            <person name="Bousquet J."/>
            <person name="Jones S.J."/>
            <person name="Bohlmann J."/>
            <person name="Birol I."/>
        </authorList>
    </citation>
    <scope>NUCLEOTIDE SEQUENCE [LARGE SCALE GENOMIC DNA]</scope>
    <source>
        <tissue evidence="1">Flushing bud</tissue>
    </source>
</reference>
<evidence type="ECO:0000313" key="1">
    <source>
        <dbReference type="EMBL" id="KUM50032.1"/>
    </source>
</evidence>
<dbReference type="AlphaFoldDB" id="A0A117NII5"/>
<keyword evidence="1" id="KW-0496">Mitochondrion</keyword>
<gene>
    <name evidence="1" type="ORF">ABT39_MTgene3260</name>
</gene>